<dbReference type="Proteomes" id="UP000030689">
    <property type="component" value="Unassembled WGS sequence"/>
</dbReference>
<gene>
    <name evidence="2" type="ORF">EUTSA_v10019611mg</name>
</gene>
<organism evidence="2 3">
    <name type="scientific">Eutrema salsugineum</name>
    <name type="common">Saltwater cress</name>
    <name type="synonym">Sisymbrium salsugineum</name>
    <dbReference type="NCBI Taxonomy" id="72664"/>
    <lineage>
        <taxon>Eukaryota</taxon>
        <taxon>Viridiplantae</taxon>
        <taxon>Streptophyta</taxon>
        <taxon>Embryophyta</taxon>
        <taxon>Tracheophyta</taxon>
        <taxon>Spermatophyta</taxon>
        <taxon>Magnoliopsida</taxon>
        <taxon>eudicotyledons</taxon>
        <taxon>Gunneridae</taxon>
        <taxon>Pentapetalae</taxon>
        <taxon>rosids</taxon>
        <taxon>malvids</taxon>
        <taxon>Brassicales</taxon>
        <taxon>Brassicaceae</taxon>
        <taxon>Eutremeae</taxon>
        <taxon>Eutrema</taxon>
    </lineage>
</organism>
<dbReference type="AlphaFoldDB" id="V4KB00"/>
<keyword evidence="3" id="KW-1185">Reference proteome</keyword>
<dbReference type="KEGG" id="eus:EUTSA_v10019611mg"/>
<evidence type="ECO:0000313" key="2">
    <source>
        <dbReference type="EMBL" id="ESQ28274.1"/>
    </source>
</evidence>
<dbReference type="Pfam" id="PF22486">
    <property type="entry name" value="MATH_2"/>
    <property type="match status" value="2"/>
</dbReference>
<dbReference type="Gramene" id="ESQ28274">
    <property type="protein sequence ID" value="ESQ28274"/>
    <property type="gene ID" value="EUTSA_v10019611mg"/>
</dbReference>
<proteinExistence type="predicted"/>
<dbReference type="CDD" id="cd00121">
    <property type="entry name" value="MATH"/>
    <property type="match status" value="2"/>
</dbReference>
<dbReference type="InterPro" id="IPR008974">
    <property type="entry name" value="TRAF-like"/>
</dbReference>
<dbReference type="SMART" id="SM00061">
    <property type="entry name" value="MATH"/>
    <property type="match status" value="2"/>
</dbReference>
<dbReference type="OMA" id="WHTEING"/>
<dbReference type="PROSITE" id="PS50144">
    <property type="entry name" value="MATH"/>
    <property type="match status" value="2"/>
</dbReference>
<dbReference type="eggNOG" id="KOG1987">
    <property type="taxonomic scope" value="Eukaryota"/>
</dbReference>
<evidence type="ECO:0000259" key="1">
    <source>
        <dbReference type="PROSITE" id="PS50144"/>
    </source>
</evidence>
<feature type="domain" description="MATH" evidence="1">
    <location>
        <begin position="212"/>
        <end position="337"/>
    </location>
</feature>
<dbReference type="PANTHER" id="PTHR46162">
    <property type="entry name" value="TRAF-LIKE FAMILY PROTEIN"/>
    <property type="match status" value="1"/>
</dbReference>
<sequence>MYVEIEEKSFIVSTPLTDVFAELRFFVYNKKENNYFTIQAVSTIVQSWREHPPSSYFLKIHNFSQLENSTSSSDHKYQSRLFSSGGYNWRLIVYPKGNEKDNGSGFISMYVEIDSKNLMIFTPPTEVFAELRFFVYNKKKNKYFTIQDVEVKRFNALKTVWGLPQVLPYDTFSNPEYGYIFEGDQCEFGVGVIVSPPLSNWEILSFNEKVPDPKFSWTVENFSWLKEDVQTSNSFSMGGKKWFLKLYPKGTQRAHGKYLSIFLHLADTDKPKADEKIFTQAHLRVVDPHGSNHLAHKLSLWYEESHLAWGWDQFLSLTELRKLYLDKEDTLNVEIEFQVVSATKYSPVI</sequence>
<evidence type="ECO:0000313" key="3">
    <source>
        <dbReference type="Proteomes" id="UP000030689"/>
    </source>
</evidence>
<reference evidence="2 3" key="1">
    <citation type="journal article" date="2013" name="Front. Plant Sci.">
        <title>The Reference Genome of the Halophytic Plant Eutrema salsugineum.</title>
        <authorList>
            <person name="Yang R."/>
            <person name="Jarvis D.E."/>
            <person name="Chen H."/>
            <person name="Beilstein M.A."/>
            <person name="Grimwood J."/>
            <person name="Jenkins J."/>
            <person name="Shu S."/>
            <person name="Prochnik S."/>
            <person name="Xin M."/>
            <person name="Ma C."/>
            <person name="Schmutz J."/>
            <person name="Wing R.A."/>
            <person name="Mitchell-Olds T."/>
            <person name="Schumaker K.S."/>
            <person name="Wang X."/>
        </authorList>
    </citation>
    <scope>NUCLEOTIDE SEQUENCE [LARGE SCALE GENOMIC DNA]</scope>
</reference>
<feature type="domain" description="MATH" evidence="1">
    <location>
        <begin position="53"/>
        <end position="192"/>
    </location>
</feature>
<name>V4KB00_EUTSA</name>
<dbReference type="PANTHER" id="PTHR46162:SF47">
    <property type="entry name" value="TRAF-LIKE FAMILY PROTEIN-RELATED"/>
    <property type="match status" value="1"/>
</dbReference>
<dbReference type="Gene3D" id="2.60.210.10">
    <property type="entry name" value="Apoptosis, Tumor Necrosis Factor Receptor Associated Protein 2, Chain A"/>
    <property type="match status" value="2"/>
</dbReference>
<accession>V4KB00</accession>
<dbReference type="EMBL" id="KI517953">
    <property type="protein sequence ID" value="ESQ28274.1"/>
    <property type="molecule type" value="Genomic_DNA"/>
</dbReference>
<protein>
    <recommendedName>
        <fullName evidence="1">MATH domain-containing protein</fullName>
    </recommendedName>
</protein>
<dbReference type="InterPro" id="IPR002083">
    <property type="entry name" value="MATH/TRAF_dom"/>
</dbReference>
<dbReference type="SUPFAM" id="SSF49599">
    <property type="entry name" value="TRAF domain-like"/>
    <property type="match status" value="2"/>
</dbReference>
<dbReference type="FunFam" id="2.60.210.10:FF:000013">
    <property type="entry name" value="TRAF-like family protein"/>
    <property type="match status" value="1"/>
</dbReference>
<dbReference type="STRING" id="72664.V4KB00"/>